<organism evidence="1 2">
    <name type="scientific">Taxus chinensis</name>
    <name type="common">Chinese yew</name>
    <name type="synonym">Taxus wallichiana var. chinensis</name>
    <dbReference type="NCBI Taxonomy" id="29808"/>
    <lineage>
        <taxon>Eukaryota</taxon>
        <taxon>Viridiplantae</taxon>
        <taxon>Streptophyta</taxon>
        <taxon>Embryophyta</taxon>
        <taxon>Tracheophyta</taxon>
        <taxon>Spermatophyta</taxon>
        <taxon>Pinopsida</taxon>
        <taxon>Pinidae</taxon>
        <taxon>Conifers II</taxon>
        <taxon>Cupressales</taxon>
        <taxon>Taxaceae</taxon>
        <taxon>Taxus</taxon>
    </lineage>
</organism>
<dbReference type="Gene3D" id="3.80.10.10">
    <property type="entry name" value="Ribonuclease Inhibitor"/>
    <property type="match status" value="1"/>
</dbReference>
<dbReference type="AlphaFoldDB" id="A0AA38LNB1"/>
<dbReference type="Pfam" id="PF00560">
    <property type="entry name" value="LRR_1"/>
    <property type="match status" value="2"/>
</dbReference>
<reference evidence="1 2" key="1">
    <citation type="journal article" date="2021" name="Nat. Plants">
        <title>The Taxus genome provides insights into paclitaxel biosynthesis.</title>
        <authorList>
            <person name="Xiong X."/>
            <person name="Gou J."/>
            <person name="Liao Q."/>
            <person name="Li Y."/>
            <person name="Zhou Q."/>
            <person name="Bi G."/>
            <person name="Li C."/>
            <person name="Du R."/>
            <person name="Wang X."/>
            <person name="Sun T."/>
            <person name="Guo L."/>
            <person name="Liang H."/>
            <person name="Lu P."/>
            <person name="Wu Y."/>
            <person name="Zhang Z."/>
            <person name="Ro D.K."/>
            <person name="Shang Y."/>
            <person name="Huang S."/>
            <person name="Yan J."/>
        </authorList>
    </citation>
    <scope>NUCLEOTIDE SEQUENCE [LARGE SCALE GENOMIC DNA]</scope>
    <source>
        <strain evidence="1">Ta-2019</strain>
    </source>
</reference>
<keyword evidence="2" id="KW-1185">Reference proteome</keyword>
<feature type="non-terminal residue" evidence="1">
    <location>
        <position position="64"/>
    </location>
</feature>
<dbReference type="InterPro" id="IPR001611">
    <property type="entry name" value="Leu-rich_rpt"/>
</dbReference>
<evidence type="ECO:0000313" key="2">
    <source>
        <dbReference type="Proteomes" id="UP000824469"/>
    </source>
</evidence>
<dbReference type="InterPro" id="IPR032675">
    <property type="entry name" value="LRR_dom_sf"/>
</dbReference>
<dbReference type="SUPFAM" id="SSF52058">
    <property type="entry name" value="L domain-like"/>
    <property type="match status" value="1"/>
</dbReference>
<proteinExistence type="predicted"/>
<dbReference type="Proteomes" id="UP000824469">
    <property type="component" value="Unassembled WGS sequence"/>
</dbReference>
<comment type="caution">
    <text evidence="1">The sequence shown here is derived from an EMBL/GenBank/DDBJ whole genome shotgun (WGS) entry which is preliminary data.</text>
</comment>
<sequence length="64" mass="7376">MKVAKQTRLLLAFASRWETIQFYNLNYLNLSQNHLTGPIYLNKSSHLMRLLDLSRNALTGVLPS</sequence>
<gene>
    <name evidence="1" type="ORF">KI387_007740</name>
</gene>
<protein>
    <submittedName>
        <fullName evidence="1">Uncharacterized protein</fullName>
    </submittedName>
</protein>
<name>A0AA38LNB1_TAXCH</name>
<dbReference type="EMBL" id="JAHRHJ020000002">
    <property type="protein sequence ID" value="KAH9327562.1"/>
    <property type="molecule type" value="Genomic_DNA"/>
</dbReference>
<accession>A0AA38LNB1</accession>
<evidence type="ECO:0000313" key="1">
    <source>
        <dbReference type="EMBL" id="KAH9327562.1"/>
    </source>
</evidence>